<keyword evidence="3" id="KW-1003">Cell membrane</keyword>
<evidence type="ECO:0000256" key="7">
    <source>
        <dbReference type="ARBA" id="ARBA00023170"/>
    </source>
</evidence>
<dbReference type="Gene3D" id="1.10.287.70">
    <property type="match status" value="1"/>
</dbReference>
<keyword evidence="12" id="KW-1185">Reference proteome</keyword>
<dbReference type="InterPro" id="IPR052192">
    <property type="entry name" value="Insect_Ionotropic_Sensory_Rcpt"/>
</dbReference>
<feature type="transmembrane region" description="Helical" evidence="9">
    <location>
        <begin position="334"/>
        <end position="355"/>
    </location>
</feature>
<protein>
    <recommendedName>
        <fullName evidence="10">Ionotropic glutamate receptor C-terminal domain-containing protein</fullName>
    </recommendedName>
</protein>
<evidence type="ECO:0000259" key="10">
    <source>
        <dbReference type="Pfam" id="PF00060"/>
    </source>
</evidence>
<dbReference type="InterPro" id="IPR001320">
    <property type="entry name" value="Iontro_rcpt_C"/>
</dbReference>
<dbReference type="AlphaFoldDB" id="A0A9P0MHT7"/>
<feature type="domain" description="Ionotropic glutamate receptor C-terminal" evidence="10">
    <location>
        <begin position="267"/>
        <end position="538"/>
    </location>
</feature>
<evidence type="ECO:0000256" key="8">
    <source>
        <dbReference type="ARBA" id="ARBA00023180"/>
    </source>
</evidence>
<dbReference type="SUPFAM" id="SSF53850">
    <property type="entry name" value="Periplasmic binding protein-like II"/>
    <property type="match status" value="1"/>
</dbReference>
<dbReference type="PANTHER" id="PTHR42643:SF40">
    <property type="entry name" value="IONOTROPIC RECEPTOR 41A-RELATED"/>
    <property type="match status" value="1"/>
</dbReference>
<feature type="transmembrane region" description="Helical" evidence="9">
    <location>
        <begin position="525"/>
        <end position="548"/>
    </location>
</feature>
<gene>
    <name evidence="11" type="ORF">NEZAVI_LOCUS8016</name>
</gene>
<keyword evidence="7" id="KW-0675">Receptor</keyword>
<evidence type="ECO:0000256" key="9">
    <source>
        <dbReference type="SAM" id="Phobius"/>
    </source>
</evidence>
<feature type="transmembrane region" description="Helical" evidence="9">
    <location>
        <begin position="264"/>
        <end position="283"/>
    </location>
</feature>
<sequence length="556" mass="63044">MFPSLQVETDGTPFGMSFQEDLHQADAVPTLVTGGTWTIAGGCKGFVIIASVFSSVEALLKKMPRWADHRILVILKGIGSNTLLVPIMAPIRIFHDAEVAIVASTDLTTGYLLTQYKRYYVRFRSNPNFPWERLKGGPKDFKGRGISVQTSNCSMFSQIGPINDDGKPAWFGGAEMTMFRDIAQRLNLRPTFSAAKSIHAGWFKRSLTGTNATDVAFCGILVSSRTLDVEAITSSQPLALLCLKWLVPRPQRVHDQWDEIFEPFTPQLWLVVALVTLFVTFLLQRFTTATRRLVFTRNIKKYELLGESFLQIVAILVLSDVPKSAKEQGAIRHILTWWSIFTLVMTTSFSSGLISHLTNKEYTKKIETIEELIKNDFNWAMKTRPEFGDLINLKDTAQVRWKYRFIKVNSTEEHIKLMKKGKQVLWGYQVYGGFSLPDSDLPDAILRKFEVSSYCFMEYFIGFAMRQGSPFEAPINRYIRWYNEGGLITAIVKSVHAERYLKNPYVFNVLRQTKQRPGEAEGLDLSHLTGIFIIWAIGTAVAVVVFLLEIAQKCRV</sequence>
<evidence type="ECO:0000313" key="11">
    <source>
        <dbReference type="EMBL" id="CAH1398348.1"/>
    </source>
</evidence>
<organism evidence="11 12">
    <name type="scientific">Nezara viridula</name>
    <name type="common">Southern green stink bug</name>
    <name type="synonym">Cimex viridulus</name>
    <dbReference type="NCBI Taxonomy" id="85310"/>
    <lineage>
        <taxon>Eukaryota</taxon>
        <taxon>Metazoa</taxon>
        <taxon>Ecdysozoa</taxon>
        <taxon>Arthropoda</taxon>
        <taxon>Hexapoda</taxon>
        <taxon>Insecta</taxon>
        <taxon>Pterygota</taxon>
        <taxon>Neoptera</taxon>
        <taxon>Paraneoptera</taxon>
        <taxon>Hemiptera</taxon>
        <taxon>Heteroptera</taxon>
        <taxon>Panheteroptera</taxon>
        <taxon>Pentatomomorpha</taxon>
        <taxon>Pentatomoidea</taxon>
        <taxon>Pentatomidae</taxon>
        <taxon>Pentatominae</taxon>
        <taxon>Nezara</taxon>
    </lineage>
</organism>
<evidence type="ECO:0000256" key="6">
    <source>
        <dbReference type="ARBA" id="ARBA00023136"/>
    </source>
</evidence>
<keyword evidence="5 9" id="KW-1133">Transmembrane helix</keyword>
<name>A0A9P0MHT7_NEZVI</name>
<reference evidence="11" key="1">
    <citation type="submission" date="2022-01" db="EMBL/GenBank/DDBJ databases">
        <authorList>
            <person name="King R."/>
        </authorList>
    </citation>
    <scope>NUCLEOTIDE SEQUENCE</scope>
</reference>
<accession>A0A9P0MHT7</accession>
<evidence type="ECO:0000256" key="3">
    <source>
        <dbReference type="ARBA" id="ARBA00022475"/>
    </source>
</evidence>
<dbReference type="Proteomes" id="UP001152798">
    <property type="component" value="Chromosome 4"/>
</dbReference>
<keyword evidence="4 9" id="KW-0812">Transmembrane</keyword>
<keyword evidence="8" id="KW-0325">Glycoprotein</keyword>
<dbReference type="GO" id="GO:0015276">
    <property type="term" value="F:ligand-gated monoatomic ion channel activity"/>
    <property type="evidence" value="ECO:0007669"/>
    <property type="project" value="InterPro"/>
</dbReference>
<evidence type="ECO:0000256" key="5">
    <source>
        <dbReference type="ARBA" id="ARBA00022989"/>
    </source>
</evidence>
<dbReference type="GO" id="GO:0050906">
    <property type="term" value="P:detection of stimulus involved in sensory perception"/>
    <property type="evidence" value="ECO:0007669"/>
    <property type="project" value="UniProtKB-ARBA"/>
</dbReference>
<evidence type="ECO:0000256" key="4">
    <source>
        <dbReference type="ARBA" id="ARBA00022692"/>
    </source>
</evidence>
<evidence type="ECO:0000313" key="12">
    <source>
        <dbReference type="Proteomes" id="UP001152798"/>
    </source>
</evidence>
<comment type="similarity">
    <text evidence="2">Belongs to the glutamate-gated ion channel (TC 1.A.10.1) family.</text>
</comment>
<keyword evidence="6 9" id="KW-0472">Membrane</keyword>
<dbReference type="PANTHER" id="PTHR42643">
    <property type="entry name" value="IONOTROPIC RECEPTOR 20A-RELATED"/>
    <property type="match status" value="1"/>
</dbReference>
<dbReference type="OrthoDB" id="6620638at2759"/>
<dbReference type="GO" id="GO:0005886">
    <property type="term" value="C:plasma membrane"/>
    <property type="evidence" value="ECO:0007669"/>
    <property type="project" value="UniProtKB-SubCell"/>
</dbReference>
<evidence type="ECO:0000256" key="1">
    <source>
        <dbReference type="ARBA" id="ARBA00004651"/>
    </source>
</evidence>
<dbReference type="Pfam" id="PF00060">
    <property type="entry name" value="Lig_chan"/>
    <property type="match status" value="1"/>
</dbReference>
<comment type="subcellular location">
    <subcellularLocation>
        <location evidence="1">Cell membrane</location>
        <topology evidence="1">Multi-pass membrane protein</topology>
    </subcellularLocation>
</comment>
<dbReference type="EMBL" id="OV725080">
    <property type="protein sequence ID" value="CAH1398348.1"/>
    <property type="molecule type" value="Genomic_DNA"/>
</dbReference>
<evidence type="ECO:0000256" key="2">
    <source>
        <dbReference type="ARBA" id="ARBA00008685"/>
    </source>
</evidence>
<proteinExistence type="inferred from homology"/>